<dbReference type="Pfam" id="PF13476">
    <property type="entry name" value="AAA_23"/>
    <property type="match status" value="1"/>
</dbReference>
<evidence type="ECO:0000313" key="2">
    <source>
        <dbReference type="EMBL" id="GAA3976475.1"/>
    </source>
</evidence>
<dbReference type="InterPro" id="IPR027417">
    <property type="entry name" value="P-loop_NTPase"/>
</dbReference>
<feature type="domain" description="Rad50/SbcC-type AAA" evidence="1">
    <location>
        <begin position="22"/>
        <end position="275"/>
    </location>
</feature>
<comment type="caution">
    <text evidence="2">The sequence shown here is derived from an EMBL/GenBank/DDBJ whole genome shotgun (WGS) entry which is preliminary data.</text>
</comment>
<evidence type="ECO:0000313" key="3">
    <source>
        <dbReference type="Proteomes" id="UP001501556"/>
    </source>
</evidence>
<proteinExistence type="predicted"/>
<dbReference type="RefSeq" id="WP_345124238.1">
    <property type="nucleotide sequence ID" value="NZ_BAABDI010000014.1"/>
</dbReference>
<protein>
    <submittedName>
        <fullName evidence="2">AAA family ATPase</fullName>
    </submittedName>
</protein>
<sequence length="361" mass="41299">MKTSFKLPRLQIRELSLIGIRKNYEVKFRDGLNIILGDSDTGKSSILNLISYMLGGKTVDEYPEIRQAATSCQLEIKVNGRIYTIVRDIFDNKKEIEVYHSPISGILDVFPVKYYPTFTPQGELGYYSDFLLEALAIPKLELKVSPSKQDSKMSRLSFRDVFKYCYLTQDEVGSRTLLSSNNSEYSVRVKNQEVFKYLFNILDSNIAELNKALSEQTKSQNELAKKHKTISAFLRDTQVESETTLDNSLISIHRKGVFLQVSIDELHESMVSDSGQHHELRISIAKEDQQLQKIVSETEFNNISIRNNASLRKDYQQDINRIKSSIEAIEKIHGDTQHEFSCPLCSSMVSVNSRLVVPNYQ</sequence>
<evidence type="ECO:0000259" key="1">
    <source>
        <dbReference type="Pfam" id="PF13476"/>
    </source>
</evidence>
<dbReference type="Gene3D" id="3.40.50.300">
    <property type="entry name" value="P-loop containing nucleotide triphosphate hydrolases"/>
    <property type="match status" value="1"/>
</dbReference>
<gene>
    <name evidence="2" type="ORF">GCM10022407_22330</name>
</gene>
<dbReference type="InterPro" id="IPR038729">
    <property type="entry name" value="Rad50/SbcC_AAA"/>
</dbReference>
<keyword evidence="3" id="KW-1185">Reference proteome</keyword>
<name>A0ABP7Q583_9BACT</name>
<dbReference type="EMBL" id="BAABDI010000014">
    <property type="protein sequence ID" value="GAA3976475.1"/>
    <property type="molecule type" value="Genomic_DNA"/>
</dbReference>
<dbReference type="SUPFAM" id="SSF52540">
    <property type="entry name" value="P-loop containing nucleoside triphosphate hydrolases"/>
    <property type="match status" value="1"/>
</dbReference>
<dbReference type="Proteomes" id="UP001501556">
    <property type="component" value="Unassembled WGS sequence"/>
</dbReference>
<reference evidence="3" key="1">
    <citation type="journal article" date="2019" name="Int. J. Syst. Evol. Microbiol.">
        <title>The Global Catalogue of Microorganisms (GCM) 10K type strain sequencing project: providing services to taxonomists for standard genome sequencing and annotation.</title>
        <authorList>
            <consortium name="The Broad Institute Genomics Platform"/>
            <consortium name="The Broad Institute Genome Sequencing Center for Infectious Disease"/>
            <person name="Wu L."/>
            <person name="Ma J."/>
        </authorList>
    </citation>
    <scope>NUCLEOTIDE SEQUENCE [LARGE SCALE GENOMIC DNA]</scope>
    <source>
        <strain evidence="3">JCM 17217</strain>
    </source>
</reference>
<accession>A0ABP7Q583</accession>
<organism evidence="2 3">
    <name type="scientific">Hymenobacter antarcticus</name>
    <dbReference type="NCBI Taxonomy" id="486270"/>
    <lineage>
        <taxon>Bacteria</taxon>
        <taxon>Pseudomonadati</taxon>
        <taxon>Bacteroidota</taxon>
        <taxon>Cytophagia</taxon>
        <taxon>Cytophagales</taxon>
        <taxon>Hymenobacteraceae</taxon>
        <taxon>Hymenobacter</taxon>
    </lineage>
</organism>